<accession>A0A556N3F6</accession>
<protein>
    <submittedName>
        <fullName evidence="1">Uncharacterized protein</fullName>
    </submittedName>
</protein>
<evidence type="ECO:0000313" key="2">
    <source>
        <dbReference type="Proteomes" id="UP000316008"/>
    </source>
</evidence>
<comment type="caution">
    <text evidence="1">The sequence shown here is derived from an EMBL/GenBank/DDBJ whole genome shotgun (WGS) entry which is preliminary data.</text>
</comment>
<sequence length="118" mass="13896">MQFKQLQEEPLGKNKMRSGCLEEIARVYKHDHSPLLPRLVEIGDFQLVKKVKKQMSKYYSSHVFHKSEAHYHRNAKPHDAQSIHAQLAWWLEKEPTLQTVLQDNRPIFASAKSILFFL</sequence>
<evidence type="ECO:0000313" key="1">
    <source>
        <dbReference type="EMBL" id="TSJ46747.1"/>
    </source>
</evidence>
<dbReference type="AlphaFoldDB" id="A0A556N3F6"/>
<dbReference type="EMBL" id="VLPL01000002">
    <property type="protein sequence ID" value="TSJ46747.1"/>
    <property type="molecule type" value="Genomic_DNA"/>
</dbReference>
<gene>
    <name evidence="1" type="ORF">FO442_06185</name>
</gene>
<reference evidence="1 2" key="1">
    <citation type="submission" date="2019-07" db="EMBL/GenBank/DDBJ databases">
        <authorList>
            <person name="Huq M.A."/>
        </authorList>
    </citation>
    <scope>NUCLEOTIDE SEQUENCE [LARGE SCALE GENOMIC DNA]</scope>
    <source>
        <strain evidence="1 2">MAH-3</strain>
    </source>
</reference>
<proteinExistence type="predicted"/>
<dbReference type="RefSeq" id="WP_144332284.1">
    <property type="nucleotide sequence ID" value="NZ_VLPL01000002.1"/>
</dbReference>
<name>A0A556N3F6_9FLAO</name>
<dbReference type="Proteomes" id="UP000316008">
    <property type="component" value="Unassembled WGS sequence"/>
</dbReference>
<keyword evidence="2" id="KW-1185">Reference proteome</keyword>
<organism evidence="1 2">
    <name type="scientific">Fluviicola chungangensis</name>
    <dbReference type="NCBI Taxonomy" id="2597671"/>
    <lineage>
        <taxon>Bacteria</taxon>
        <taxon>Pseudomonadati</taxon>
        <taxon>Bacteroidota</taxon>
        <taxon>Flavobacteriia</taxon>
        <taxon>Flavobacteriales</taxon>
        <taxon>Crocinitomicaceae</taxon>
        <taxon>Fluviicola</taxon>
    </lineage>
</organism>